<reference evidence="3" key="1">
    <citation type="journal article" date="2020" name="Fungal Divers.">
        <title>Resolving the Mortierellaceae phylogeny through synthesis of multi-gene phylogenetics and phylogenomics.</title>
        <authorList>
            <person name="Vandepol N."/>
            <person name="Liber J."/>
            <person name="Desiro A."/>
            <person name="Na H."/>
            <person name="Kennedy M."/>
            <person name="Barry K."/>
            <person name="Grigoriev I.V."/>
            <person name="Miller A.N."/>
            <person name="O'Donnell K."/>
            <person name="Stajich J.E."/>
            <person name="Bonito G."/>
        </authorList>
    </citation>
    <scope>NUCLEOTIDE SEQUENCE</scope>
    <source>
        <strain evidence="3">MES-2147</strain>
    </source>
</reference>
<feature type="signal peptide" evidence="2">
    <location>
        <begin position="1"/>
        <end position="22"/>
    </location>
</feature>
<comment type="caution">
    <text evidence="3">The sequence shown here is derived from an EMBL/GenBank/DDBJ whole genome shotgun (WGS) entry which is preliminary data.</text>
</comment>
<feature type="chain" id="PRO_5040387190" description="Secreted protein" evidence="2">
    <location>
        <begin position="23"/>
        <end position="114"/>
    </location>
</feature>
<name>A0A9P6MEV7_9FUNG</name>
<evidence type="ECO:0000313" key="4">
    <source>
        <dbReference type="Proteomes" id="UP000749646"/>
    </source>
</evidence>
<evidence type="ECO:0000313" key="3">
    <source>
        <dbReference type="EMBL" id="KAF9995845.1"/>
    </source>
</evidence>
<dbReference type="EMBL" id="JAAAHW010001273">
    <property type="protein sequence ID" value="KAF9995845.1"/>
    <property type="molecule type" value="Genomic_DNA"/>
</dbReference>
<gene>
    <name evidence="3" type="ORF">BGZ65_008538</name>
</gene>
<dbReference type="OrthoDB" id="2395366at2759"/>
<protein>
    <recommendedName>
        <fullName evidence="5">Secreted protein</fullName>
    </recommendedName>
</protein>
<accession>A0A9P6MEV7</accession>
<evidence type="ECO:0000256" key="2">
    <source>
        <dbReference type="SAM" id="SignalP"/>
    </source>
</evidence>
<proteinExistence type="predicted"/>
<feature type="compositionally biased region" description="Acidic residues" evidence="1">
    <location>
        <begin position="70"/>
        <end position="81"/>
    </location>
</feature>
<dbReference type="Proteomes" id="UP000749646">
    <property type="component" value="Unassembled WGS sequence"/>
</dbReference>
<dbReference type="AlphaFoldDB" id="A0A9P6MEV7"/>
<organism evidence="3 4">
    <name type="scientific">Modicella reniformis</name>
    <dbReference type="NCBI Taxonomy" id="1440133"/>
    <lineage>
        <taxon>Eukaryota</taxon>
        <taxon>Fungi</taxon>
        <taxon>Fungi incertae sedis</taxon>
        <taxon>Mucoromycota</taxon>
        <taxon>Mortierellomycotina</taxon>
        <taxon>Mortierellomycetes</taxon>
        <taxon>Mortierellales</taxon>
        <taxon>Mortierellaceae</taxon>
        <taxon>Modicella</taxon>
    </lineage>
</organism>
<sequence length="114" mass="12711">MYAKSSLLALAIVAIASSSVQASPLIESDSTDASKIFLPGGGVIVYPPRYPGGPVILGSHPSSLEKRADEDSDAAEITNDDGPEKMLDPYFGYRRMWMYRPYQPPFFPYHHRFW</sequence>
<keyword evidence="4" id="KW-1185">Reference proteome</keyword>
<evidence type="ECO:0000256" key="1">
    <source>
        <dbReference type="SAM" id="MobiDB-lite"/>
    </source>
</evidence>
<feature type="region of interest" description="Disordered" evidence="1">
    <location>
        <begin position="61"/>
        <end position="84"/>
    </location>
</feature>
<keyword evidence="2" id="KW-0732">Signal</keyword>
<evidence type="ECO:0008006" key="5">
    <source>
        <dbReference type="Google" id="ProtNLM"/>
    </source>
</evidence>